<organism evidence="2 3">
    <name type="scientific">Flagellimonas abyssi</name>
    <dbReference type="NCBI Taxonomy" id="2864871"/>
    <lineage>
        <taxon>Bacteria</taxon>
        <taxon>Pseudomonadati</taxon>
        <taxon>Bacteroidota</taxon>
        <taxon>Flavobacteriia</taxon>
        <taxon>Flavobacteriales</taxon>
        <taxon>Flavobacteriaceae</taxon>
        <taxon>Flagellimonas</taxon>
    </lineage>
</organism>
<dbReference type="Proteomes" id="UP001196136">
    <property type="component" value="Unassembled WGS sequence"/>
</dbReference>
<evidence type="ECO:0000313" key="2">
    <source>
        <dbReference type="EMBL" id="MBW8199905.1"/>
    </source>
</evidence>
<reference evidence="2 3" key="1">
    <citation type="submission" date="2021-08" db="EMBL/GenBank/DDBJ databases">
        <title>Muricauda profundi sp. nov., a marine bacterium isolated from deep seawater of the Mariana Trench.</title>
        <authorList>
            <person name="Wei Y."/>
        </authorList>
    </citation>
    <scope>NUCLEOTIDE SEQUENCE [LARGE SCALE GENOMIC DNA]</scope>
    <source>
        <strain evidence="2 3">W52</strain>
    </source>
</reference>
<keyword evidence="1" id="KW-0812">Transmembrane</keyword>
<dbReference type="EMBL" id="JAHZSV010000010">
    <property type="protein sequence ID" value="MBW8199905.1"/>
    <property type="molecule type" value="Genomic_DNA"/>
</dbReference>
<proteinExistence type="predicted"/>
<name>A0ABS7EQN9_9FLAO</name>
<keyword evidence="1" id="KW-1133">Transmembrane helix</keyword>
<evidence type="ECO:0008006" key="4">
    <source>
        <dbReference type="Google" id="ProtNLM"/>
    </source>
</evidence>
<protein>
    <recommendedName>
        <fullName evidence="4">Lipocalin-like domain-containing protein</fullName>
    </recommendedName>
</protein>
<accession>A0ABS7EQN9</accession>
<keyword evidence="3" id="KW-1185">Reference proteome</keyword>
<keyword evidence="1" id="KW-0472">Membrane</keyword>
<evidence type="ECO:0000256" key="1">
    <source>
        <dbReference type="SAM" id="Phobius"/>
    </source>
</evidence>
<evidence type="ECO:0000313" key="3">
    <source>
        <dbReference type="Proteomes" id="UP001196136"/>
    </source>
</evidence>
<comment type="caution">
    <text evidence="2">The sequence shown here is derived from an EMBL/GenBank/DDBJ whole genome shotgun (WGS) entry which is preliminary data.</text>
</comment>
<gene>
    <name evidence="2" type="ORF">K1F36_08700</name>
</gene>
<feature type="transmembrane region" description="Helical" evidence="1">
    <location>
        <begin position="12"/>
        <end position="30"/>
    </location>
</feature>
<sequence>MDLPKNKVFVNMRRIVLFIIVTICFSYEGLSQKYNKEDIMGAWTAYKETTLEGDDGSSITFSGEPFKVKLDLVFYDNSKVKRINWIEELDTVYSLKKDTLRISHFIYTIKKLTLDELVLKEEKLMGNLIYLHRNSEN</sequence>